<protein>
    <recommendedName>
        <fullName evidence="1">Putative membrane protein insertion efficiency factor</fullName>
    </recommendedName>
</protein>
<sequence length="135" mass="15171">MCLGCNWRDDPAMPDEADQSEPVPPAAARGPTFRPGVFLARILIRVYRLTLSPLLPNACRYLPSCSAYGEEAIGRYGFWAGGWMTLARLMRCHPLGASGFDPIPEAAPAAARWWSPWRYGRWTGRHIDPKTRLDR</sequence>
<dbReference type="Pfam" id="PF01809">
    <property type="entry name" value="YidD"/>
    <property type="match status" value="1"/>
</dbReference>
<keyword evidence="1" id="KW-0472">Membrane</keyword>
<comment type="similarity">
    <text evidence="1">Belongs to the UPF0161 family.</text>
</comment>
<keyword evidence="1" id="KW-1003">Cell membrane</keyword>
<proteinExistence type="inferred from homology"/>
<evidence type="ECO:0000256" key="1">
    <source>
        <dbReference type="HAMAP-Rule" id="MF_00386"/>
    </source>
</evidence>
<comment type="subcellular location">
    <subcellularLocation>
        <location evidence="1">Cell membrane</location>
        <topology evidence="1">Peripheral membrane protein</topology>
        <orientation evidence="1">Cytoplasmic side</orientation>
    </subcellularLocation>
</comment>
<keyword evidence="4" id="KW-1185">Reference proteome</keyword>
<reference evidence="3 4" key="1">
    <citation type="submission" date="2016-12" db="EMBL/GenBank/DDBJ databases">
        <authorList>
            <person name="Song W.-J."/>
            <person name="Kurnit D.M."/>
        </authorList>
    </citation>
    <scope>NUCLEOTIDE SEQUENCE [LARGE SCALE GENOMIC DNA]</scope>
    <source>
        <strain evidence="3 4">DSM 19599</strain>
    </source>
</reference>
<dbReference type="GO" id="GO:0005886">
    <property type="term" value="C:plasma membrane"/>
    <property type="evidence" value="ECO:0007669"/>
    <property type="project" value="UniProtKB-SubCell"/>
</dbReference>
<dbReference type="EMBL" id="FRXO01000002">
    <property type="protein sequence ID" value="SHO62510.1"/>
    <property type="molecule type" value="Genomic_DNA"/>
</dbReference>
<dbReference type="PANTHER" id="PTHR33383">
    <property type="entry name" value="MEMBRANE PROTEIN INSERTION EFFICIENCY FACTOR-RELATED"/>
    <property type="match status" value="1"/>
</dbReference>
<accession>A0A1M7ZCC4</accession>
<feature type="region of interest" description="Disordered" evidence="2">
    <location>
        <begin position="1"/>
        <end position="27"/>
    </location>
</feature>
<dbReference type="PANTHER" id="PTHR33383:SF1">
    <property type="entry name" value="MEMBRANE PROTEIN INSERTION EFFICIENCY FACTOR-RELATED"/>
    <property type="match status" value="1"/>
</dbReference>
<dbReference type="STRING" id="1123029.SAMN02745172_01069"/>
<evidence type="ECO:0000313" key="3">
    <source>
        <dbReference type="EMBL" id="SHO62510.1"/>
    </source>
</evidence>
<comment type="function">
    <text evidence="1">Could be involved in insertion of integral membrane proteins into the membrane.</text>
</comment>
<evidence type="ECO:0000256" key="2">
    <source>
        <dbReference type="SAM" id="MobiDB-lite"/>
    </source>
</evidence>
<organism evidence="3 4">
    <name type="scientific">Pseudoxanthobacter soli DSM 19599</name>
    <dbReference type="NCBI Taxonomy" id="1123029"/>
    <lineage>
        <taxon>Bacteria</taxon>
        <taxon>Pseudomonadati</taxon>
        <taxon>Pseudomonadota</taxon>
        <taxon>Alphaproteobacteria</taxon>
        <taxon>Hyphomicrobiales</taxon>
        <taxon>Segnochrobactraceae</taxon>
        <taxon>Pseudoxanthobacter</taxon>
    </lineage>
</organism>
<name>A0A1M7ZCC4_9HYPH</name>
<gene>
    <name evidence="3" type="ORF">SAMN02745172_01069</name>
</gene>
<dbReference type="AlphaFoldDB" id="A0A1M7ZCC4"/>
<dbReference type="NCBIfam" id="TIGR00278">
    <property type="entry name" value="membrane protein insertion efficiency factor YidD"/>
    <property type="match status" value="1"/>
</dbReference>
<dbReference type="SMART" id="SM01234">
    <property type="entry name" value="Haemolytic"/>
    <property type="match status" value="1"/>
</dbReference>
<evidence type="ECO:0000313" key="4">
    <source>
        <dbReference type="Proteomes" id="UP000186406"/>
    </source>
</evidence>
<dbReference type="Proteomes" id="UP000186406">
    <property type="component" value="Unassembled WGS sequence"/>
</dbReference>
<dbReference type="InterPro" id="IPR002696">
    <property type="entry name" value="Membr_insert_effic_factor_YidD"/>
</dbReference>
<dbReference type="HAMAP" id="MF_00386">
    <property type="entry name" value="UPF0161_YidD"/>
    <property type="match status" value="1"/>
</dbReference>